<dbReference type="GO" id="GO:0000162">
    <property type="term" value="P:L-tryptophan biosynthetic process"/>
    <property type="evidence" value="ECO:0007669"/>
    <property type="project" value="UniProtKB-UniRule"/>
</dbReference>
<evidence type="ECO:0000256" key="3">
    <source>
        <dbReference type="ARBA" id="ARBA00007571"/>
    </source>
</evidence>
<dbReference type="InterPro" id="IPR044643">
    <property type="entry name" value="TrpF_fam"/>
</dbReference>
<dbReference type="InterPro" id="IPR013785">
    <property type="entry name" value="Aldolase_TIM"/>
</dbReference>
<gene>
    <name evidence="8" type="primary">trpF</name>
    <name evidence="10" type="ORF">EYH21_05460</name>
</gene>
<keyword evidence="5 8" id="KW-0822">Tryptophan biosynthesis</keyword>
<comment type="similarity">
    <text evidence="3 8">Belongs to the TrpF family.</text>
</comment>
<keyword evidence="6 8" id="KW-0057">Aromatic amino acid biosynthesis</keyword>
<evidence type="ECO:0000256" key="8">
    <source>
        <dbReference type="HAMAP-Rule" id="MF_00135"/>
    </source>
</evidence>
<name>A0A832ZJQ1_9EURY</name>
<evidence type="ECO:0000256" key="7">
    <source>
        <dbReference type="ARBA" id="ARBA00023235"/>
    </source>
</evidence>
<dbReference type="AlphaFoldDB" id="A0A832ZJQ1"/>
<evidence type="ECO:0000313" key="11">
    <source>
        <dbReference type="Proteomes" id="UP000618343"/>
    </source>
</evidence>
<dbReference type="Gene3D" id="3.20.20.70">
    <property type="entry name" value="Aldolase class I"/>
    <property type="match status" value="1"/>
</dbReference>
<sequence>MFIKICGIKDERELEIVERYAHATGVIVESESKRRISLDRAKELIEISNIPVFTVSTLGDVKSWSEVIERSGSKYIQIHSDMDVGAIEKLKEEYGVFVMKAFKVVKRSDDPEREGENLIRKIEEYRDVIDKVLLDTGRGCGITHDHRVSRIVARRFDVILAGGLNPDNVREIVEYVRPSGVDVSSGVERDGKKSEDLIRSFVESLKGIL</sequence>
<evidence type="ECO:0000256" key="5">
    <source>
        <dbReference type="ARBA" id="ARBA00022822"/>
    </source>
</evidence>
<organism evidence="10 11">
    <name type="scientific">Methanothermococcus okinawensis</name>
    <dbReference type="NCBI Taxonomy" id="155863"/>
    <lineage>
        <taxon>Archaea</taxon>
        <taxon>Methanobacteriati</taxon>
        <taxon>Methanobacteriota</taxon>
        <taxon>Methanomada group</taxon>
        <taxon>Methanococci</taxon>
        <taxon>Methanococcales</taxon>
        <taxon>Methanococcaceae</taxon>
        <taxon>Methanothermococcus</taxon>
    </lineage>
</organism>
<reference evidence="10" key="1">
    <citation type="journal article" date="2020" name="ISME J.">
        <title>Gammaproteobacteria mediating utilization of methyl-, sulfur- and petroleum organic compounds in deep ocean hydrothermal plumes.</title>
        <authorList>
            <person name="Zhou Z."/>
            <person name="Liu Y."/>
            <person name="Pan J."/>
            <person name="Cron B.R."/>
            <person name="Toner B.M."/>
            <person name="Anantharaman K."/>
            <person name="Breier J.A."/>
            <person name="Dick G.J."/>
            <person name="Li M."/>
        </authorList>
    </citation>
    <scope>NUCLEOTIDE SEQUENCE</scope>
    <source>
        <strain evidence="10">SZUA-1471</strain>
    </source>
</reference>
<evidence type="ECO:0000313" key="10">
    <source>
        <dbReference type="EMBL" id="HIP91727.1"/>
    </source>
</evidence>
<evidence type="ECO:0000256" key="2">
    <source>
        <dbReference type="ARBA" id="ARBA00004664"/>
    </source>
</evidence>
<dbReference type="CDD" id="cd00405">
    <property type="entry name" value="PRAI"/>
    <property type="match status" value="1"/>
</dbReference>
<comment type="pathway">
    <text evidence="2 8">Amino-acid biosynthesis; L-tryptophan biosynthesis; L-tryptophan from chorismate: step 3/5.</text>
</comment>
<evidence type="ECO:0000256" key="6">
    <source>
        <dbReference type="ARBA" id="ARBA00023141"/>
    </source>
</evidence>
<dbReference type="HAMAP" id="MF_00135">
    <property type="entry name" value="PRAI"/>
    <property type="match status" value="1"/>
</dbReference>
<dbReference type="SUPFAM" id="SSF51366">
    <property type="entry name" value="Ribulose-phoshate binding barrel"/>
    <property type="match status" value="1"/>
</dbReference>
<dbReference type="EMBL" id="DQUO01000066">
    <property type="protein sequence ID" value="HIP91727.1"/>
    <property type="molecule type" value="Genomic_DNA"/>
</dbReference>
<dbReference type="PANTHER" id="PTHR42894">
    <property type="entry name" value="N-(5'-PHOSPHORIBOSYL)ANTHRANILATE ISOMERASE"/>
    <property type="match status" value="1"/>
</dbReference>
<dbReference type="Pfam" id="PF00697">
    <property type="entry name" value="PRAI"/>
    <property type="match status" value="1"/>
</dbReference>
<dbReference type="NCBIfam" id="NF002304">
    <property type="entry name" value="PRK01222.2-4"/>
    <property type="match status" value="1"/>
</dbReference>
<evidence type="ECO:0000259" key="9">
    <source>
        <dbReference type="Pfam" id="PF00697"/>
    </source>
</evidence>
<proteinExistence type="inferred from homology"/>
<evidence type="ECO:0000256" key="1">
    <source>
        <dbReference type="ARBA" id="ARBA00001164"/>
    </source>
</evidence>
<keyword evidence="4 8" id="KW-0028">Amino-acid biosynthesis</keyword>
<comment type="catalytic activity">
    <reaction evidence="1 8">
        <text>N-(5-phospho-beta-D-ribosyl)anthranilate = 1-(2-carboxyphenylamino)-1-deoxy-D-ribulose 5-phosphate</text>
        <dbReference type="Rhea" id="RHEA:21540"/>
        <dbReference type="ChEBI" id="CHEBI:18277"/>
        <dbReference type="ChEBI" id="CHEBI:58613"/>
        <dbReference type="EC" id="5.3.1.24"/>
    </reaction>
</comment>
<accession>A0A832ZJQ1</accession>
<dbReference type="GO" id="GO:0004640">
    <property type="term" value="F:phosphoribosylanthranilate isomerase activity"/>
    <property type="evidence" value="ECO:0007669"/>
    <property type="project" value="UniProtKB-UniRule"/>
</dbReference>
<keyword evidence="7 8" id="KW-0413">Isomerase</keyword>
<dbReference type="InterPro" id="IPR011060">
    <property type="entry name" value="RibuloseP-bd_barrel"/>
</dbReference>
<evidence type="ECO:0000256" key="4">
    <source>
        <dbReference type="ARBA" id="ARBA00022605"/>
    </source>
</evidence>
<comment type="caution">
    <text evidence="10">The sequence shown here is derived from an EMBL/GenBank/DDBJ whole genome shotgun (WGS) entry which is preliminary data.</text>
</comment>
<dbReference type="UniPathway" id="UPA00035">
    <property type="reaction ID" value="UER00042"/>
</dbReference>
<dbReference type="Proteomes" id="UP000618343">
    <property type="component" value="Unassembled WGS sequence"/>
</dbReference>
<dbReference type="PANTHER" id="PTHR42894:SF1">
    <property type="entry name" value="N-(5'-PHOSPHORIBOSYL)ANTHRANILATE ISOMERASE"/>
    <property type="match status" value="1"/>
</dbReference>
<dbReference type="EC" id="5.3.1.24" evidence="8"/>
<feature type="domain" description="N-(5'phosphoribosyl) anthranilate isomerase (PRAI)" evidence="9">
    <location>
        <begin position="4"/>
        <end position="203"/>
    </location>
</feature>
<protein>
    <recommendedName>
        <fullName evidence="8">N-(5'-phosphoribosyl)anthranilate isomerase</fullName>
        <shortName evidence="8">PRAI</shortName>
        <ecNumber evidence="8">5.3.1.24</ecNumber>
    </recommendedName>
</protein>
<dbReference type="InterPro" id="IPR001240">
    <property type="entry name" value="PRAI_dom"/>
</dbReference>